<evidence type="ECO:0000256" key="6">
    <source>
        <dbReference type="SAM" id="Phobius"/>
    </source>
</evidence>
<dbReference type="PANTHER" id="PTHR30250:SF29">
    <property type="entry name" value="POLYSACCHARIDE BIOSYNTHESIS PROTEIN C-TERMINAL DOMAIN-CONTAINING PROTEIN"/>
    <property type="match status" value="1"/>
</dbReference>
<dbReference type="PANTHER" id="PTHR30250">
    <property type="entry name" value="PST FAMILY PREDICTED COLANIC ACID TRANSPORTER"/>
    <property type="match status" value="1"/>
</dbReference>
<reference evidence="7" key="1">
    <citation type="submission" date="2023-05" db="EMBL/GenBank/DDBJ databases">
        <title>Comparative genomics of Bacillaceae isolates and their secondary metabolite potential.</title>
        <authorList>
            <person name="Song L."/>
            <person name="Nielsen L.J."/>
            <person name="Mohite O."/>
            <person name="Xu X."/>
            <person name="Weber T."/>
            <person name="Kovacs A.T."/>
        </authorList>
    </citation>
    <scope>NUCLEOTIDE SEQUENCE</scope>
    <source>
        <strain evidence="7">B2_4</strain>
    </source>
</reference>
<evidence type="ECO:0000256" key="2">
    <source>
        <dbReference type="ARBA" id="ARBA00022475"/>
    </source>
</evidence>
<dbReference type="InterPro" id="IPR024923">
    <property type="entry name" value="PG_synth_SpoVB"/>
</dbReference>
<feature type="transmembrane region" description="Helical" evidence="6">
    <location>
        <begin position="171"/>
        <end position="187"/>
    </location>
</feature>
<protein>
    <submittedName>
        <fullName evidence="7">Polysaccharide biosynthesis protein</fullName>
    </submittedName>
</protein>
<feature type="transmembrane region" description="Helical" evidence="6">
    <location>
        <begin position="508"/>
        <end position="529"/>
    </location>
</feature>
<dbReference type="GO" id="GO:0005886">
    <property type="term" value="C:plasma membrane"/>
    <property type="evidence" value="ECO:0007669"/>
    <property type="project" value="UniProtKB-SubCell"/>
</dbReference>
<feature type="transmembrane region" description="Helical" evidence="6">
    <location>
        <begin position="413"/>
        <end position="430"/>
    </location>
</feature>
<feature type="transmembrane region" description="Helical" evidence="6">
    <location>
        <begin position="480"/>
        <end position="502"/>
    </location>
</feature>
<sequence>MKDEFTEPRPSKLLKGAAVLALAAVVTKLLGTLQKIPLQNIGGDGVFGIYNTVYPFYMMIVTLATAGFPAAVSKFIAERQVLGEEDGKRSVLRMASLMMGLLGVAGFAMLYFGAPLLSRAIGSSQLLPALRNAAPALLFIPLTAALRGYFQGLQEMVPTAVSQVTEQTVRVTVMIVLLLYWTGVGAADDVIAGGAFAGSAAGGMAGLLVMLVYWRRSSGQRESAAPSRELGAASQIDIPDRAKGAGEERGTKLLAGMLAYAIPVCLAALAVPLLSLVDTFTLPRLLQSRGADELQAMVEVGIYNRGVPLVQLVTMLASSLSVMFIPALTELRMKNDPVGIQRQTTLALRWFWLIGLAASTGLALLAQPINVMLYEDDLGSATLAWIAWTAAPGAMVTVSAALLQGLGHVRAPALHLLAAAALKTALNALLVPPLGITGAALAGIAAYGAAAAVNLALLARRTGRARRGARAALARLQRPAAALVAMAGAVLLVRLGAGALPLGGGRMAALAESLLGVAVGAAVFAAAVLRTGLLSAAELAALPRVSPRLVAALRRLRLVR</sequence>
<keyword evidence="3 6" id="KW-0812">Transmembrane</keyword>
<feature type="transmembrane region" description="Helical" evidence="6">
    <location>
        <begin position="133"/>
        <end position="150"/>
    </location>
</feature>
<evidence type="ECO:0000256" key="1">
    <source>
        <dbReference type="ARBA" id="ARBA00004651"/>
    </source>
</evidence>
<keyword evidence="5 6" id="KW-0472">Membrane</keyword>
<feature type="transmembrane region" description="Helical" evidence="6">
    <location>
        <begin position="385"/>
        <end position="406"/>
    </location>
</feature>
<feature type="transmembrane region" description="Helical" evidence="6">
    <location>
        <begin position="53"/>
        <end position="73"/>
    </location>
</feature>
<feature type="transmembrane region" description="Helical" evidence="6">
    <location>
        <begin position="94"/>
        <end position="113"/>
    </location>
</feature>
<feature type="transmembrane region" description="Helical" evidence="6">
    <location>
        <begin position="12"/>
        <end position="33"/>
    </location>
</feature>
<keyword evidence="2" id="KW-1003">Cell membrane</keyword>
<feature type="transmembrane region" description="Helical" evidence="6">
    <location>
        <begin position="193"/>
        <end position="214"/>
    </location>
</feature>
<organism evidence="7 8">
    <name type="scientific">Paenibacillus woosongensis</name>
    <dbReference type="NCBI Taxonomy" id="307580"/>
    <lineage>
        <taxon>Bacteria</taxon>
        <taxon>Bacillati</taxon>
        <taxon>Bacillota</taxon>
        <taxon>Bacilli</taxon>
        <taxon>Bacillales</taxon>
        <taxon>Paenibacillaceae</taxon>
        <taxon>Paenibacillus</taxon>
    </lineage>
</organism>
<dbReference type="AlphaFoldDB" id="A0AA95IEM7"/>
<name>A0AA95IEM7_9BACL</name>
<evidence type="ECO:0000313" key="8">
    <source>
        <dbReference type="Proteomes" id="UP001177943"/>
    </source>
</evidence>
<feature type="transmembrane region" description="Helical" evidence="6">
    <location>
        <begin position="350"/>
        <end position="373"/>
    </location>
</feature>
<evidence type="ECO:0000256" key="5">
    <source>
        <dbReference type="ARBA" id="ARBA00023136"/>
    </source>
</evidence>
<dbReference type="CDD" id="cd13124">
    <property type="entry name" value="MATE_SpoVB_like"/>
    <property type="match status" value="1"/>
</dbReference>
<dbReference type="Proteomes" id="UP001177943">
    <property type="component" value="Chromosome"/>
</dbReference>
<dbReference type="EMBL" id="CP126084">
    <property type="protein sequence ID" value="WHX51333.1"/>
    <property type="molecule type" value="Genomic_DNA"/>
</dbReference>
<feature type="transmembrane region" description="Helical" evidence="6">
    <location>
        <begin position="309"/>
        <end position="329"/>
    </location>
</feature>
<evidence type="ECO:0000256" key="3">
    <source>
        <dbReference type="ARBA" id="ARBA00022692"/>
    </source>
</evidence>
<feature type="transmembrane region" description="Helical" evidence="6">
    <location>
        <begin position="253"/>
        <end position="277"/>
    </location>
</feature>
<keyword evidence="4 6" id="KW-1133">Transmembrane helix</keyword>
<accession>A0AA95IEM7</accession>
<dbReference type="PIRSF" id="PIRSF038958">
    <property type="entry name" value="PG_synth_SpoVB"/>
    <property type="match status" value="1"/>
</dbReference>
<dbReference type="Pfam" id="PF01943">
    <property type="entry name" value="Polysacc_synt"/>
    <property type="match status" value="1"/>
</dbReference>
<proteinExistence type="predicted"/>
<comment type="subcellular location">
    <subcellularLocation>
        <location evidence="1">Cell membrane</location>
        <topology evidence="1">Multi-pass membrane protein</topology>
    </subcellularLocation>
</comment>
<evidence type="ECO:0000256" key="4">
    <source>
        <dbReference type="ARBA" id="ARBA00022989"/>
    </source>
</evidence>
<dbReference type="InterPro" id="IPR050833">
    <property type="entry name" value="Poly_Biosynth_Transport"/>
</dbReference>
<feature type="transmembrane region" description="Helical" evidence="6">
    <location>
        <begin position="436"/>
        <end position="459"/>
    </location>
</feature>
<dbReference type="KEGG" id="pwn:QNH46_00225"/>
<gene>
    <name evidence="7" type="ORF">QNH46_00225</name>
</gene>
<dbReference type="InterPro" id="IPR002797">
    <property type="entry name" value="Polysacc_synth"/>
</dbReference>
<evidence type="ECO:0000313" key="7">
    <source>
        <dbReference type="EMBL" id="WHX51333.1"/>
    </source>
</evidence>